<accession>A0A4Q1C925</accession>
<dbReference type="SUPFAM" id="SSF54909">
    <property type="entry name" value="Dimeric alpha+beta barrel"/>
    <property type="match status" value="2"/>
</dbReference>
<reference evidence="3 4" key="1">
    <citation type="submission" date="2019-01" db="EMBL/GenBank/DDBJ databases">
        <title>Lacunisphaera sp. strain TWA-58.</title>
        <authorList>
            <person name="Chen W.-M."/>
        </authorList>
    </citation>
    <scope>NUCLEOTIDE SEQUENCE [LARGE SCALE GENOMIC DNA]</scope>
    <source>
        <strain evidence="3 4">TWA-58</strain>
    </source>
</reference>
<evidence type="ECO:0000313" key="4">
    <source>
        <dbReference type="Proteomes" id="UP000290218"/>
    </source>
</evidence>
<organism evidence="3 4">
    <name type="scientific">Oleiharenicola lentus</name>
    <dbReference type="NCBI Taxonomy" id="2508720"/>
    <lineage>
        <taxon>Bacteria</taxon>
        <taxon>Pseudomonadati</taxon>
        <taxon>Verrucomicrobiota</taxon>
        <taxon>Opitutia</taxon>
        <taxon>Opitutales</taxon>
        <taxon>Opitutaceae</taxon>
        <taxon>Oleiharenicola</taxon>
    </lineage>
</organism>
<dbReference type="InterPro" id="IPR011008">
    <property type="entry name" value="Dimeric_a/b-barrel"/>
</dbReference>
<evidence type="ECO:0000313" key="3">
    <source>
        <dbReference type="EMBL" id="RXK55464.1"/>
    </source>
</evidence>
<gene>
    <name evidence="3" type="ORF">ESB00_06080</name>
</gene>
<evidence type="ECO:0000256" key="1">
    <source>
        <dbReference type="SAM" id="SignalP"/>
    </source>
</evidence>
<proteinExistence type="predicted"/>
<feature type="signal peptide" evidence="1">
    <location>
        <begin position="1"/>
        <end position="22"/>
    </location>
</feature>
<dbReference type="OrthoDB" id="9809695at2"/>
<dbReference type="Proteomes" id="UP000290218">
    <property type="component" value="Unassembled WGS sequence"/>
</dbReference>
<dbReference type="InterPro" id="IPR012577">
    <property type="entry name" value="NIPSNAP"/>
</dbReference>
<comment type="caution">
    <text evidence="3">The sequence shown here is derived from an EMBL/GenBank/DDBJ whole genome shotgun (WGS) entry which is preliminary data.</text>
</comment>
<keyword evidence="4" id="KW-1185">Reference proteome</keyword>
<dbReference type="AlphaFoldDB" id="A0A4Q1C925"/>
<feature type="domain" description="NIPSNAP" evidence="2">
    <location>
        <begin position="31"/>
        <end position="134"/>
    </location>
</feature>
<sequence>MKRFAALLLGVLSCLVSPGVAADTAAPAPVYELRIYYTHPGKMPDLLKRFREHTCALFEKHGMENIIYGLPVEEKDQDKLYYILRHQSRDAAKASWKAFVDDPAWHAVRDASEAAGKIVSKVDSVYLATTDYSPGWPASASAGSRVFELRTYVCNDGKLAALDARFRNHTLKLFEKHGMTNLPYFHPTDENKGAGKTLIYLLAHKSVDAAKASFNSFRQDPDWVKVRTESEAPGPILVSPPSSIFLTPVDFSKLK</sequence>
<protein>
    <submittedName>
        <fullName evidence="3">NIPSNAP family protein</fullName>
    </submittedName>
</protein>
<keyword evidence="1" id="KW-0732">Signal</keyword>
<feature type="chain" id="PRO_5020422482" evidence="1">
    <location>
        <begin position="23"/>
        <end position="255"/>
    </location>
</feature>
<dbReference type="Pfam" id="PF07978">
    <property type="entry name" value="NIPSNAP"/>
    <property type="match status" value="2"/>
</dbReference>
<dbReference type="EMBL" id="SDHX01000001">
    <property type="protein sequence ID" value="RXK55464.1"/>
    <property type="molecule type" value="Genomic_DNA"/>
</dbReference>
<feature type="domain" description="NIPSNAP" evidence="2">
    <location>
        <begin position="147"/>
        <end position="253"/>
    </location>
</feature>
<dbReference type="RefSeq" id="WP_129046829.1">
    <property type="nucleotide sequence ID" value="NZ_SDHX01000001.1"/>
</dbReference>
<dbReference type="Gene3D" id="3.30.70.100">
    <property type="match status" value="2"/>
</dbReference>
<name>A0A4Q1C925_9BACT</name>
<evidence type="ECO:0000259" key="2">
    <source>
        <dbReference type="Pfam" id="PF07978"/>
    </source>
</evidence>